<feature type="transmembrane region" description="Helical" evidence="15">
    <location>
        <begin position="150"/>
        <end position="170"/>
    </location>
</feature>
<feature type="transmembrane region" description="Helical" evidence="15">
    <location>
        <begin position="391"/>
        <end position="419"/>
    </location>
</feature>
<evidence type="ECO:0000313" key="17">
    <source>
        <dbReference type="EMBL" id="KRQ90360.1"/>
    </source>
</evidence>
<feature type="transmembrane region" description="Helical" evidence="15">
    <location>
        <begin position="210"/>
        <end position="228"/>
    </location>
</feature>
<accession>A0A0R3KDQ1</accession>
<keyword evidence="3" id="KW-0813">Transport</keyword>
<keyword evidence="8 15" id="KW-0547">Nucleotide-binding</keyword>
<dbReference type="SUPFAM" id="SSF56784">
    <property type="entry name" value="HAD-like"/>
    <property type="match status" value="1"/>
</dbReference>
<evidence type="ECO:0000256" key="10">
    <source>
        <dbReference type="ARBA" id="ARBA00022842"/>
    </source>
</evidence>
<evidence type="ECO:0000256" key="2">
    <source>
        <dbReference type="ARBA" id="ARBA00006024"/>
    </source>
</evidence>
<dbReference type="NCBIfam" id="TIGR01494">
    <property type="entry name" value="ATPase_P-type"/>
    <property type="match status" value="1"/>
</dbReference>
<evidence type="ECO:0000256" key="4">
    <source>
        <dbReference type="ARBA" id="ARBA00022475"/>
    </source>
</evidence>
<dbReference type="InterPro" id="IPR023299">
    <property type="entry name" value="ATPase_P-typ_cyto_dom_N"/>
</dbReference>
<dbReference type="InterPro" id="IPR017969">
    <property type="entry name" value="Heavy-metal-associated_CS"/>
</dbReference>
<dbReference type="PROSITE" id="PS01047">
    <property type="entry name" value="HMA_1"/>
    <property type="match status" value="1"/>
</dbReference>
<comment type="caution">
    <text evidence="17">The sequence shown here is derived from an EMBL/GenBank/DDBJ whole genome shotgun (WGS) entry which is preliminary data.</text>
</comment>
<dbReference type="InterPro" id="IPR036163">
    <property type="entry name" value="HMA_dom_sf"/>
</dbReference>
<dbReference type="CDD" id="cd00371">
    <property type="entry name" value="HMA"/>
    <property type="match status" value="1"/>
</dbReference>
<feature type="domain" description="HMA" evidence="16">
    <location>
        <begin position="36"/>
        <end position="101"/>
    </location>
</feature>
<dbReference type="GO" id="GO:0055070">
    <property type="term" value="P:copper ion homeostasis"/>
    <property type="evidence" value="ECO:0007669"/>
    <property type="project" value="TreeGrafter"/>
</dbReference>
<dbReference type="InterPro" id="IPR008250">
    <property type="entry name" value="ATPase_P-typ_transduc_dom_A_sf"/>
</dbReference>
<dbReference type="PROSITE" id="PS50846">
    <property type="entry name" value="HMA_2"/>
    <property type="match status" value="1"/>
</dbReference>
<dbReference type="SUPFAM" id="SSF81653">
    <property type="entry name" value="Calcium ATPase, transduction domain A"/>
    <property type="match status" value="1"/>
</dbReference>
<evidence type="ECO:0000256" key="12">
    <source>
        <dbReference type="ARBA" id="ARBA00022989"/>
    </source>
</evidence>
<dbReference type="PROSITE" id="PS00154">
    <property type="entry name" value="ATPASE_E1_E2"/>
    <property type="match status" value="1"/>
</dbReference>
<dbReference type="InterPro" id="IPR001757">
    <property type="entry name" value="P_typ_ATPase"/>
</dbReference>
<dbReference type="GO" id="GO:0043682">
    <property type="term" value="F:P-type divalent copper transporter activity"/>
    <property type="evidence" value="ECO:0007669"/>
    <property type="project" value="TreeGrafter"/>
</dbReference>
<dbReference type="STRING" id="1518501.CQ10_35035"/>
<reference evidence="17 18" key="1">
    <citation type="submission" date="2014-03" db="EMBL/GenBank/DDBJ databases">
        <title>Bradyrhizobium valentinum sp. nov., isolated from effective nodules of Lupinus mariae-josephae, a lupine endemic of basic-lime soils in Eastern Spain.</title>
        <authorList>
            <person name="Duran D."/>
            <person name="Rey L."/>
            <person name="Navarro A."/>
            <person name="Busquets A."/>
            <person name="Imperial J."/>
            <person name="Ruiz-Argueso T."/>
        </authorList>
    </citation>
    <scope>NUCLEOTIDE SEQUENCE [LARGE SCALE GENOMIC DNA]</scope>
    <source>
        <strain evidence="17 18">LmjM3</strain>
    </source>
</reference>
<dbReference type="InterPro" id="IPR018303">
    <property type="entry name" value="ATPase_P-typ_P_site"/>
</dbReference>
<name>A0A0R3KDQ1_9BRAD</name>
<keyword evidence="4 15" id="KW-1003">Cell membrane</keyword>
<keyword evidence="11" id="KW-1278">Translocase</keyword>
<evidence type="ECO:0000256" key="3">
    <source>
        <dbReference type="ARBA" id="ARBA00022448"/>
    </source>
</evidence>
<dbReference type="InterPro" id="IPR023214">
    <property type="entry name" value="HAD_sf"/>
</dbReference>
<dbReference type="NCBIfam" id="TIGR01512">
    <property type="entry name" value="ATPase-IB2_Cd"/>
    <property type="match status" value="1"/>
</dbReference>
<evidence type="ECO:0000256" key="1">
    <source>
        <dbReference type="ARBA" id="ARBA00004651"/>
    </source>
</evidence>
<dbReference type="OrthoDB" id="391538at2"/>
<dbReference type="Gene3D" id="3.40.1110.10">
    <property type="entry name" value="Calcium-transporting ATPase, cytoplasmic domain N"/>
    <property type="match status" value="1"/>
</dbReference>
<evidence type="ECO:0000256" key="14">
    <source>
        <dbReference type="ARBA" id="ARBA00023136"/>
    </source>
</evidence>
<dbReference type="RefSeq" id="WP_057855680.1">
    <property type="nucleotide sequence ID" value="NZ_LLXX01000236.1"/>
</dbReference>
<dbReference type="Gene3D" id="2.70.150.10">
    <property type="entry name" value="Calcium-transporting ATPase, cytoplasmic transduction domain A"/>
    <property type="match status" value="1"/>
</dbReference>
<evidence type="ECO:0000256" key="15">
    <source>
        <dbReference type="RuleBase" id="RU362081"/>
    </source>
</evidence>
<dbReference type="Pfam" id="PF00122">
    <property type="entry name" value="E1-E2_ATPase"/>
    <property type="match status" value="1"/>
</dbReference>
<evidence type="ECO:0000256" key="8">
    <source>
        <dbReference type="ARBA" id="ARBA00022741"/>
    </source>
</evidence>
<dbReference type="PANTHER" id="PTHR43520:SF5">
    <property type="entry name" value="CATION-TRANSPORTING P-TYPE ATPASE-RELATED"/>
    <property type="match status" value="1"/>
</dbReference>
<protein>
    <submittedName>
        <fullName evidence="17">Nitrogen fixation protein FixI</fullName>
    </submittedName>
</protein>
<keyword evidence="12 15" id="KW-1133">Transmembrane helix</keyword>
<gene>
    <name evidence="17" type="ORF">CP49_16210</name>
</gene>
<keyword evidence="6 15" id="KW-0812">Transmembrane</keyword>
<feature type="transmembrane region" description="Helical" evidence="15">
    <location>
        <begin position="688"/>
        <end position="704"/>
    </location>
</feature>
<evidence type="ECO:0000256" key="13">
    <source>
        <dbReference type="ARBA" id="ARBA00023065"/>
    </source>
</evidence>
<keyword evidence="10" id="KW-0460">Magnesium</keyword>
<evidence type="ECO:0000256" key="5">
    <source>
        <dbReference type="ARBA" id="ARBA00022553"/>
    </source>
</evidence>
<evidence type="ECO:0000256" key="7">
    <source>
        <dbReference type="ARBA" id="ARBA00022723"/>
    </source>
</evidence>
<dbReference type="Gene3D" id="3.30.70.100">
    <property type="match status" value="1"/>
</dbReference>
<feature type="transmembrane region" description="Helical" evidence="15">
    <location>
        <begin position="182"/>
        <end position="204"/>
    </location>
</feature>
<dbReference type="Pfam" id="PF00403">
    <property type="entry name" value="HMA"/>
    <property type="match status" value="1"/>
</dbReference>
<evidence type="ECO:0000259" key="16">
    <source>
        <dbReference type="PROSITE" id="PS50846"/>
    </source>
</evidence>
<dbReference type="AlphaFoldDB" id="A0A0R3KDQ1"/>
<feature type="transmembrane region" description="Helical" evidence="15">
    <location>
        <begin position="117"/>
        <end position="138"/>
    </location>
</feature>
<sequence length="755" mass="78701">MGCCGSGAGLTATLPAARASNEEVLLASRVVADGIRQTDLAVPTIHCGACVRTIEKALGGLVGVESARANLSAKRVTVRWQSNGGPPPFVETLKRAGFEAHLFDVESDKDDGALSELIRALAVAGFASSNVMLLSVSIWSGAEAETRDLFHWLSMIIALPALAYSGRIFFRSGWRALRHGRTNMDVPISLGVLLAFGMSVYETVQHGPHAYFDAAISLLFFLLIGRTLDYMMRERARQAVRSLVRLAARGAFVVQADGTQVYLPVEEIVPGMSITLGAGERVPVDATVSKGDSELDVSLVSGESVPLRATVGATVRAGTLNLTGPLTLVATAKASSSFLAEMIRMMEAAEQGRSGYRRIADRAAALYAPVVHVAAFLTFIGWMVATGDLHNAITIAIAVLIITCPCALGLAVPIVQVIAAQRLFKNGIMVKDGSSIERLAEIDAVIFDKTGTLTSAAPRLVSAEHIDSASLKLAAALALHSRHPYSQALVEAAAGLTPSPVVFDDITEQAGFGLQAKAGAKVYRLGKPSWALASPESIVGAASVALTQNGQWMTGFCFEDKLRTDAAVTVAKLQQSGVRVEIVSGDRKGPVGLVAAALGVPYRSGVTPNEKVARIKSLSAAGHKVLMVGDGLNDAPALGAAHTSMAPASASDVGRCAADFVFLRQSLLAVPLAVSVAREARRLIRQNMALAVAYNVVAVPIAIMGLVTPLIAAIAMSGSSILVVANALRLKGVEGSPASAAPNTISAAAILEAAE</sequence>
<dbReference type="Proteomes" id="UP000051913">
    <property type="component" value="Unassembled WGS sequence"/>
</dbReference>
<keyword evidence="14 15" id="KW-0472">Membrane</keyword>
<dbReference type="PANTHER" id="PTHR43520">
    <property type="entry name" value="ATP7, ISOFORM B"/>
    <property type="match status" value="1"/>
</dbReference>
<dbReference type="InterPro" id="IPR059000">
    <property type="entry name" value="ATPase_P-type_domA"/>
</dbReference>
<dbReference type="Pfam" id="PF00702">
    <property type="entry name" value="Hydrolase"/>
    <property type="match status" value="1"/>
</dbReference>
<comment type="similarity">
    <text evidence="2 15">Belongs to the cation transport ATPase (P-type) (TC 3.A.3) family. Type IB subfamily.</text>
</comment>
<evidence type="ECO:0000313" key="18">
    <source>
        <dbReference type="Proteomes" id="UP000051913"/>
    </source>
</evidence>
<keyword evidence="9 15" id="KW-0067">ATP-binding</keyword>
<dbReference type="GO" id="GO:0016887">
    <property type="term" value="F:ATP hydrolysis activity"/>
    <property type="evidence" value="ECO:0007669"/>
    <property type="project" value="InterPro"/>
</dbReference>
<evidence type="ECO:0000256" key="9">
    <source>
        <dbReference type="ARBA" id="ARBA00022840"/>
    </source>
</evidence>
<dbReference type="GO" id="GO:0005524">
    <property type="term" value="F:ATP binding"/>
    <property type="evidence" value="ECO:0007669"/>
    <property type="project" value="UniProtKB-UniRule"/>
</dbReference>
<dbReference type="EMBL" id="LLXX01000236">
    <property type="protein sequence ID" value="KRQ90360.1"/>
    <property type="molecule type" value="Genomic_DNA"/>
</dbReference>
<evidence type="ECO:0000256" key="11">
    <source>
        <dbReference type="ARBA" id="ARBA00022967"/>
    </source>
</evidence>
<feature type="transmembrane region" description="Helical" evidence="15">
    <location>
        <begin position="363"/>
        <end position="385"/>
    </location>
</feature>
<dbReference type="SUPFAM" id="SSF81665">
    <property type="entry name" value="Calcium ATPase, transmembrane domain M"/>
    <property type="match status" value="1"/>
</dbReference>
<keyword evidence="18" id="KW-1185">Reference proteome</keyword>
<dbReference type="GO" id="GO:0005886">
    <property type="term" value="C:plasma membrane"/>
    <property type="evidence" value="ECO:0007669"/>
    <property type="project" value="UniProtKB-SubCell"/>
</dbReference>
<proteinExistence type="inferred from homology"/>
<evidence type="ECO:0000256" key="6">
    <source>
        <dbReference type="ARBA" id="ARBA00022692"/>
    </source>
</evidence>
<dbReference type="InterPro" id="IPR023298">
    <property type="entry name" value="ATPase_P-typ_TM_dom_sf"/>
</dbReference>
<dbReference type="InterPro" id="IPR036412">
    <property type="entry name" value="HAD-like_sf"/>
</dbReference>
<dbReference type="InterPro" id="IPR006121">
    <property type="entry name" value="HMA_dom"/>
</dbReference>
<keyword evidence="5" id="KW-0597">Phosphoprotein</keyword>
<comment type="subcellular location">
    <subcellularLocation>
        <location evidence="1">Cell membrane</location>
        <topology evidence="1">Multi-pass membrane protein</topology>
    </subcellularLocation>
</comment>
<dbReference type="NCBIfam" id="TIGR01511">
    <property type="entry name" value="ATPase-IB1_Cu"/>
    <property type="match status" value="1"/>
</dbReference>
<dbReference type="PRINTS" id="PR00119">
    <property type="entry name" value="CATATPASE"/>
</dbReference>
<keyword evidence="7 15" id="KW-0479">Metal-binding</keyword>
<dbReference type="NCBIfam" id="TIGR01525">
    <property type="entry name" value="ATPase-IB_hvy"/>
    <property type="match status" value="1"/>
</dbReference>
<dbReference type="InterPro" id="IPR027256">
    <property type="entry name" value="P-typ_ATPase_IB"/>
</dbReference>
<dbReference type="Gene3D" id="3.40.50.1000">
    <property type="entry name" value="HAD superfamily/HAD-like"/>
    <property type="match status" value="1"/>
</dbReference>
<keyword evidence="13" id="KW-0406">Ion transport</keyword>
<dbReference type="GO" id="GO:0005507">
    <property type="term" value="F:copper ion binding"/>
    <property type="evidence" value="ECO:0007669"/>
    <property type="project" value="TreeGrafter"/>
</dbReference>
<organism evidence="17 18">
    <name type="scientific">Bradyrhizobium valentinum</name>
    <dbReference type="NCBI Taxonomy" id="1518501"/>
    <lineage>
        <taxon>Bacteria</taxon>
        <taxon>Pseudomonadati</taxon>
        <taxon>Pseudomonadota</taxon>
        <taxon>Alphaproteobacteria</taxon>
        <taxon>Hyphomicrobiales</taxon>
        <taxon>Nitrobacteraceae</taxon>
        <taxon>Bradyrhizobium</taxon>
    </lineage>
</organism>
<dbReference type="SUPFAM" id="SSF55008">
    <property type="entry name" value="HMA, heavy metal-associated domain"/>
    <property type="match status" value="1"/>
</dbReference>